<evidence type="ECO:0000313" key="2">
    <source>
        <dbReference type="EMBL" id="EKG09176.1"/>
    </source>
</evidence>
<comment type="caution">
    <text evidence="2">The sequence shown here is derived from an EMBL/GenBank/DDBJ whole genome shotgun (WGS) entry which is preliminary data.</text>
</comment>
<dbReference type="PANTHER" id="PTHR24305">
    <property type="entry name" value="CYTOCHROME P450"/>
    <property type="match status" value="1"/>
</dbReference>
<dbReference type="GO" id="GO:0020037">
    <property type="term" value="F:heme binding"/>
    <property type="evidence" value="ECO:0007669"/>
    <property type="project" value="InterPro"/>
</dbReference>
<accession>K2QHC9</accession>
<dbReference type="SUPFAM" id="SSF48264">
    <property type="entry name" value="Cytochrome P450"/>
    <property type="match status" value="1"/>
</dbReference>
<dbReference type="AlphaFoldDB" id="K2QHC9"/>
<feature type="transmembrane region" description="Helical" evidence="1">
    <location>
        <begin position="70"/>
        <end position="91"/>
    </location>
</feature>
<gene>
    <name evidence="2" type="ORF">MPH_13828</name>
</gene>
<keyword evidence="1" id="KW-0472">Membrane</keyword>
<dbReference type="InterPro" id="IPR050121">
    <property type="entry name" value="Cytochrome_P450_monoxygenase"/>
</dbReference>
<dbReference type="PRINTS" id="PR00463">
    <property type="entry name" value="EP450I"/>
</dbReference>
<name>K2QHC9_MACPH</name>
<dbReference type="Gene3D" id="1.10.630.10">
    <property type="entry name" value="Cytochrome P450"/>
    <property type="match status" value="1"/>
</dbReference>
<evidence type="ECO:0000256" key="1">
    <source>
        <dbReference type="SAM" id="Phobius"/>
    </source>
</evidence>
<dbReference type="HOGENOM" id="CLU_001570_14_10_1"/>
<dbReference type="EMBL" id="AHHD01000756">
    <property type="protein sequence ID" value="EKG09176.1"/>
    <property type="molecule type" value="Genomic_DNA"/>
</dbReference>
<dbReference type="InterPro" id="IPR002401">
    <property type="entry name" value="Cyt_P450_E_grp-I"/>
</dbReference>
<dbReference type="STRING" id="1126212.K2QHC9"/>
<dbReference type="InterPro" id="IPR036396">
    <property type="entry name" value="Cyt_P450_sf"/>
</dbReference>
<keyword evidence="1" id="KW-0812">Transmembrane</keyword>
<evidence type="ECO:0000313" key="3">
    <source>
        <dbReference type="Proteomes" id="UP000007129"/>
    </source>
</evidence>
<dbReference type="Proteomes" id="UP000007129">
    <property type="component" value="Unassembled WGS sequence"/>
</dbReference>
<dbReference type="GO" id="GO:0005506">
    <property type="term" value="F:iron ion binding"/>
    <property type="evidence" value="ECO:0007669"/>
    <property type="project" value="InterPro"/>
</dbReference>
<protein>
    <submittedName>
        <fullName evidence="2">Cytochrome P450</fullName>
    </submittedName>
</protein>
<reference evidence="2 3" key="1">
    <citation type="journal article" date="2012" name="BMC Genomics">
        <title>Tools to kill: Genome of one of the most destructive plant pathogenic fungi Macrophomina phaseolina.</title>
        <authorList>
            <person name="Islam M.S."/>
            <person name="Haque M.S."/>
            <person name="Islam M.M."/>
            <person name="Emdad E.M."/>
            <person name="Halim A."/>
            <person name="Hossen Q.M.M."/>
            <person name="Hossain M.Z."/>
            <person name="Ahmed B."/>
            <person name="Rahim S."/>
            <person name="Rahman M.S."/>
            <person name="Alam M.M."/>
            <person name="Hou S."/>
            <person name="Wan X."/>
            <person name="Saito J.A."/>
            <person name="Alam M."/>
        </authorList>
    </citation>
    <scope>NUCLEOTIDE SEQUENCE [LARGE SCALE GENOMIC DNA]</scope>
    <source>
        <strain evidence="2 3">MS6</strain>
    </source>
</reference>
<dbReference type="Pfam" id="PF00067">
    <property type="entry name" value="p450"/>
    <property type="match status" value="1"/>
</dbReference>
<dbReference type="PANTHER" id="PTHR24305:SF78">
    <property type="entry name" value="P450, PUTATIVE (EUROFUNG)-RELATED"/>
    <property type="match status" value="1"/>
</dbReference>
<dbReference type="GO" id="GO:0016705">
    <property type="term" value="F:oxidoreductase activity, acting on paired donors, with incorporation or reduction of molecular oxygen"/>
    <property type="evidence" value="ECO:0007669"/>
    <property type="project" value="InterPro"/>
</dbReference>
<feature type="transmembrane region" description="Helical" evidence="1">
    <location>
        <begin position="43"/>
        <end position="64"/>
    </location>
</feature>
<proteinExistence type="predicted"/>
<dbReference type="OrthoDB" id="6692864at2759"/>
<dbReference type="eggNOG" id="KOG0156">
    <property type="taxonomic scope" value="Eukaryota"/>
</dbReference>
<keyword evidence="1" id="KW-1133">Transmembrane helix</keyword>
<organism evidence="2 3">
    <name type="scientific">Macrophomina phaseolina (strain MS6)</name>
    <name type="common">Charcoal rot fungus</name>
    <dbReference type="NCBI Taxonomy" id="1126212"/>
    <lineage>
        <taxon>Eukaryota</taxon>
        <taxon>Fungi</taxon>
        <taxon>Dikarya</taxon>
        <taxon>Ascomycota</taxon>
        <taxon>Pezizomycotina</taxon>
        <taxon>Dothideomycetes</taxon>
        <taxon>Dothideomycetes incertae sedis</taxon>
        <taxon>Botryosphaeriales</taxon>
        <taxon>Botryosphaeriaceae</taxon>
        <taxon>Macrophomina</taxon>
    </lineage>
</organism>
<dbReference type="InParanoid" id="K2QHC9"/>
<dbReference type="GO" id="GO:0004497">
    <property type="term" value="F:monooxygenase activity"/>
    <property type="evidence" value="ECO:0007669"/>
    <property type="project" value="InterPro"/>
</dbReference>
<dbReference type="InterPro" id="IPR001128">
    <property type="entry name" value="Cyt_P450"/>
</dbReference>
<feature type="transmembrane region" description="Helical" evidence="1">
    <location>
        <begin position="12"/>
        <end position="31"/>
    </location>
</feature>
<dbReference type="VEuPathDB" id="FungiDB:MPH_13828"/>
<sequence>MESNSYYPRPDLVLLWVIPSVIAVTCHQFIFRRVELDEKAAALVLIFLVACIAFLVLDIALHSASFLCSLYRLAVATTSFATTSTISILVYRAFFHRLNRFPGPFLARLTKLYAFKQSQSLQYYKELEDMHRKYGDIVRTETHKLRRRTWEFALGQKSIASYDAAIQRSIGLLLSRLTKDTKLDSDQTRDSRDGQVVDISQLCSWLAYDVMGIVGFGRDFGNLDSGAENHAITMMKQSLKMMGQVKPTPWLMNIMLAIPGAGGAMKQFNSYCSRLVYQKQVNWKTKSAEKKAARPNDFMDWLLKTNEEGGPSTLPTEEALHEEIRVLVVAGSDTTHGGMTNALFYLSQRPDVYAMLQRRIDATFPEGPSSFDYKALASDPHSIELLDAIINETLRLKPGVPSGNPRVTPASGLLIPSAEPCEGERRSVKHENENIWIPGDIDIFMPTYLVQRDERYFENADTWLPERWLKIEESKGLIKDRNAWFPFQVGKWHLSGFPSHALC</sequence>